<protein>
    <submittedName>
        <fullName evidence="1">Uncharacterized protein</fullName>
    </submittedName>
</protein>
<evidence type="ECO:0000313" key="1">
    <source>
        <dbReference type="EMBL" id="EFP13285.1"/>
    </source>
</evidence>
<name>E3N057_CAERE</name>
<gene>
    <name evidence="1" type="ORF">CRE_12183</name>
</gene>
<dbReference type="HOGENOM" id="CLU_3320524_0_0_1"/>
<proteinExistence type="predicted"/>
<sequence>MTEEYALENGFKPKAYLRDYLYVAQDTNNQFLLSQPTSF</sequence>
<dbReference type="STRING" id="31234.E3N057"/>
<reference evidence="1" key="1">
    <citation type="submission" date="2007-07" db="EMBL/GenBank/DDBJ databases">
        <title>PCAP assembly of the Caenorhabditis remanei genome.</title>
        <authorList>
            <consortium name="The Caenorhabditis remanei Sequencing Consortium"/>
            <person name="Wilson R.K."/>
        </authorList>
    </citation>
    <scope>NUCLEOTIDE SEQUENCE [LARGE SCALE GENOMIC DNA]</scope>
    <source>
        <strain evidence="1">PB4641</strain>
    </source>
</reference>
<dbReference type="eggNOG" id="KOG1392">
    <property type="taxonomic scope" value="Eukaryota"/>
</dbReference>
<dbReference type="InParanoid" id="E3N057"/>
<organism evidence="2">
    <name type="scientific">Caenorhabditis remanei</name>
    <name type="common">Caenorhabditis vulgaris</name>
    <dbReference type="NCBI Taxonomy" id="31234"/>
    <lineage>
        <taxon>Eukaryota</taxon>
        <taxon>Metazoa</taxon>
        <taxon>Ecdysozoa</taxon>
        <taxon>Nematoda</taxon>
        <taxon>Chromadorea</taxon>
        <taxon>Rhabditida</taxon>
        <taxon>Rhabditina</taxon>
        <taxon>Rhabditomorpha</taxon>
        <taxon>Rhabditoidea</taxon>
        <taxon>Rhabditidae</taxon>
        <taxon>Peloderinae</taxon>
        <taxon>Caenorhabditis</taxon>
    </lineage>
</organism>
<dbReference type="AlphaFoldDB" id="E3N057"/>
<keyword evidence="2" id="KW-1185">Reference proteome</keyword>
<evidence type="ECO:0000313" key="2">
    <source>
        <dbReference type="Proteomes" id="UP000008281"/>
    </source>
</evidence>
<dbReference type="EMBL" id="DS268504">
    <property type="protein sequence ID" value="EFP13285.1"/>
    <property type="molecule type" value="Genomic_DNA"/>
</dbReference>
<accession>E3N057</accession>
<dbReference type="Proteomes" id="UP000008281">
    <property type="component" value="Unassembled WGS sequence"/>
</dbReference>
<dbReference type="OrthoDB" id="5404651at2759"/>